<evidence type="ECO:0000313" key="3">
    <source>
        <dbReference type="EMBL" id="HEM67352.1"/>
    </source>
</evidence>
<dbReference type="SUPFAM" id="SSF58113">
    <property type="entry name" value="Apolipoprotein A-I"/>
    <property type="match status" value="1"/>
</dbReference>
<feature type="region of interest" description="Disordered" evidence="2">
    <location>
        <begin position="463"/>
        <end position="484"/>
    </location>
</feature>
<protein>
    <submittedName>
        <fullName evidence="3">Uncharacterized protein</fullName>
    </submittedName>
</protein>
<organism evidence="3">
    <name type="scientific">Ignisphaera aggregans</name>
    <dbReference type="NCBI Taxonomy" id="334771"/>
    <lineage>
        <taxon>Archaea</taxon>
        <taxon>Thermoproteota</taxon>
        <taxon>Thermoprotei</taxon>
        <taxon>Desulfurococcales</taxon>
        <taxon>Desulfurococcaceae</taxon>
        <taxon>Ignisphaera</taxon>
    </lineage>
</organism>
<evidence type="ECO:0000256" key="1">
    <source>
        <dbReference type="SAM" id="Coils"/>
    </source>
</evidence>
<evidence type="ECO:0000256" key="2">
    <source>
        <dbReference type="SAM" id="MobiDB-lite"/>
    </source>
</evidence>
<feature type="compositionally biased region" description="Low complexity" evidence="2">
    <location>
        <begin position="463"/>
        <end position="472"/>
    </location>
</feature>
<name>A0A7J2U578_9CREN</name>
<dbReference type="EMBL" id="DSEU01000047">
    <property type="protein sequence ID" value="HEM67352.1"/>
    <property type="molecule type" value="Genomic_DNA"/>
</dbReference>
<feature type="coiled-coil region" evidence="1">
    <location>
        <begin position="355"/>
        <end position="424"/>
    </location>
</feature>
<sequence>MATQSKILGVAVLAILLASVTPIAISVAGEQQGSQAYAVLLAKAKVLYTMLNRSLALNISTELRSEIQSLLAVNISSLSVDVLREWVNNASRLLARVNEEVRVGGRAYAVGIALQRYLNGLEKALEERLRKLNIAIPVNLTRARDISELNKLLRNVTSVVEAEKTNRFANASIVVALRNAVKGVRDAEEAQKHLVLAEKAINATIDRLRRLNVSEDVIERLQVALEKVRESRGILANATQVAKQKAKSMEDAVREALENRTAQLLMDIESREQELKELRENITDERAKQMLDPIIDRLEELRNRLTNASAENITKWMPDLGEIRGWLKNIEKNVNKTVMPFIPVWMPGKGIDRAFNESIAKAKELLQEVKQMLAEVNKTREIVCIAIYPPPPICKAIIEGRAIIDSAARLVAKAETEISLAEKLYAEGRKLEALTLANRAYTELSVAKAWLEPIYNMIKRATETTTTTTAPPTTTPTPTPSVTTTTPAQLIKVKKASLEKLQCNAFTCTYRLILTVENDGSTAITIYGVRLDVAGGFGKTVNVMVKPGSETSITVDIEISRFVSIESPAQVAIITSQGTITIQVQVESS</sequence>
<feature type="coiled-coil region" evidence="1">
    <location>
        <begin position="211"/>
        <end position="311"/>
    </location>
</feature>
<comment type="caution">
    <text evidence="3">The sequence shown here is derived from an EMBL/GenBank/DDBJ whole genome shotgun (WGS) entry which is preliminary data.</text>
</comment>
<accession>A0A7J2U578</accession>
<dbReference type="AlphaFoldDB" id="A0A7J2U578"/>
<proteinExistence type="predicted"/>
<reference evidence="3" key="1">
    <citation type="journal article" date="2020" name="mSystems">
        <title>Genome- and Community-Level Interaction Insights into Carbon Utilization and Element Cycling Functions of Hydrothermarchaeota in Hydrothermal Sediment.</title>
        <authorList>
            <person name="Zhou Z."/>
            <person name="Liu Y."/>
            <person name="Xu W."/>
            <person name="Pan J."/>
            <person name="Luo Z.H."/>
            <person name="Li M."/>
        </authorList>
    </citation>
    <scope>NUCLEOTIDE SEQUENCE [LARGE SCALE GENOMIC DNA]</scope>
    <source>
        <strain evidence="3">SpSt-125</strain>
    </source>
</reference>
<gene>
    <name evidence="3" type="ORF">ENO26_07305</name>
</gene>
<keyword evidence="1" id="KW-0175">Coiled coil</keyword>